<proteinExistence type="inferred from homology"/>
<sequence>MHNFIATGAVLAAAVSGVAADLCATGSQQINGNWYCQAVKAITYTGVGGSGSYKKVTNMDGSSGACSSSPFGYSGSMSPLDEEVSLHFRGPVQLKQFAVYTPSSSGSSSKLKEKRSAHARRHGHQHFHEHQQEVREIQKAHEEEKRAVGDIVVATINGKVVSWVNAYAGAATSTAAAATTAATSKVTSTVTAAGTTITSTVKAVSAAAISSASSAASSAAASSAAKSSTAAAAAASGAWSQIAYYNSADGTAHGLTFLNHFGGSGSGVFDYKFGNSLSYASADGKSGASSPQVLKDVTLSSNTEIVIQSDKECKSGSCGYTRPGAVSYHGFDGAHKAFFFEFSMPLDGNRGTNGDMPAIWMLNNQIPNTIQYGPAECSCWTSGCGEFDIFEVLDSGNTRCKSTLHGNIAGGDSDYFVRPTSGTIKAALVLYDDNIHIQILDSNTSFGSSMSASAIANICSATSTQNKDTSVFALS</sequence>
<dbReference type="Proteomes" id="UP000308768">
    <property type="component" value="Unassembled WGS sequence"/>
</dbReference>
<reference evidence="12 13" key="1">
    <citation type="submission" date="2017-03" db="EMBL/GenBank/DDBJ databases">
        <title>Genomes of endolithic fungi from Antarctica.</title>
        <authorList>
            <person name="Coleine C."/>
            <person name="Masonjones S."/>
            <person name="Stajich J.E."/>
        </authorList>
    </citation>
    <scope>NUCLEOTIDE SEQUENCE [LARGE SCALE GENOMIC DNA]</scope>
    <source>
        <strain evidence="12 13">CCFEE 5187</strain>
    </source>
</reference>
<protein>
    <recommendedName>
        <fullName evidence="3">glucan endo-1,3-beta-D-glucosidase</fullName>
        <ecNumber evidence="3">3.2.1.39</ecNumber>
    </recommendedName>
</protein>
<dbReference type="InterPro" id="IPR018807">
    <property type="entry name" value="YJL171C/Tos1_N"/>
</dbReference>
<evidence type="ECO:0000313" key="13">
    <source>
        <dbReference type="Proteomes" id="UP000308768"/>
    </source>
</evidence>
<dbReference type="AlphaFoldDB" id="A0A4U0WUW5"/>
<keyword evidence="4 9" id="KW-0732">Signal</keyword>
<dbReference type="SUPFAM" id="SSF49899">
    <property type="entry name" value="Concanavalin A-like lectins/glucanases"/>
    <property type="match status" value="1"/>
</dbReference>
<dbReference type="OrthoDB" id="118256at2759"/>
<organism evidence="12 13">
    <name type="scientific">Cryomyces minteri</name>
    <dbReference type="NCBI Taxonomy" id="331657"/>
    <lineage>
        <taxon>Eukaryota</taxon>
        <taxon>Fungi</taxon>
        <taxon>Dikarya</taxon>
        <taxon>Ascomycota</taxon>
        <taxon>Pezizomycotina</taxon>
        <taxon>Dothideomycetes</taxon>
        <taxon>Dothideomycetes incertae sedis</taxon>
        <taxon>Cryomyces</taxon>
    </lineage>
</organism>
<dbReference type="PANTHER" id="PTHR31737:SF2">
    <property type="entry name" value="PROTEIN TOS1"/>
    <property type="match status" value="1"/>
</dbReference>
<dbReference type="InterPro" id="IPR018805">
    <property type="entry name" value="YJL171C/Tos1_C"/>
</dbReference>
<dbReference type="EMBL" id="NAJN01000951">
    <property type="protein sequence ID" value="TKA67081.1"/>
    <property type="molecule type" value="Genomic_DNA"/>
</dbReference>
<evidence type="ECO:0000256" key="9">
    <source>
        <dbReference type="SAM" id="SignalP"/>
    </source>
</evidence>
<evidence type="ECO:0000259" key="10">
    <source>
        <dbReference type="Pfam" id="PF10287"/>
    </source>
</evidence>
<evidence type="ECO:0000256" key="2">
    <source>
        <dbReference type="ARBA" id="ARBA00006055"/>
    </source>
</evidence>
<keyword evidence="13" id="KW-1185">Reference proteome</keyword>
<feature type="region of interest" description="Disordered" evidence="8">
    <location>
        <begin position="101"/>
        <end position="134"/>
    </location>
</feature>
<keyword evidence="6" id="KW-0326">Glycosidase</keyword>
<dbReference type="GO" id="GO:0071555">
    <property type="term" value="P:cell wall organization"/>
    <property type="evidence" value="ECO:0007669"/>
    <property type="project" value="UniProtKB-KW"/>
</dbReference>
<dbReference type="Pfam" id="PF10290">
    <property type="entry name" value="YJL171C_Tos1_N"/>
    <property type="match status" value="1"/>
</dbReference>
<dbReference type="Gene3D" id="2.60.120.200">
    <property type="match status" value="1"/>
</dbReference>
<name>A0A4U0WUW5_9PEZI</name>
<evidence type="ECO:0000256" key="3">
    <source>
        <dbReference type="ARBA" id="ARBA00012780"/>
    </source>
</evidence>
<dbReference type="STRING" id="331657.A0A4U0WUW5"/>
<dbReference type="EC" id="3.2.1.39" evidence="3"/>
<dbReference type="InterPro" id="IPR013320">
    <property type="entry name" value="ConA-like_dom_sf"/>
</dbReference>
<keyword evidence="5" id="KW-0378">Hydrolase</keyword>
<evidence type="ECO:0000313" key="12">
    <source>
        <dbReference type="EMBL" id="TKA67081.1"/>
    </source>
</evidence>
<dbReference type="Pfam" id="PF10287">
    <property type="entry name" value="YJL171C_Tos1_C"/>
    <property type="match status" value="1"/>
</dbReference>
<evidence type="ECO:0000256" key="5">
    <source>
        <dbReference type="ARBA" id="ARBA00022801"/>
    </source>
</evidence>
<gene>
    <name evidence="12" type="ORF">B0A49_06108</name>
</gene>
<keyword evidence="7" id="KW-0961">Cell wall biogenesis/degradation</keyword>
<evidence type="ECO:0000256" key="1">
    <source>
        <dbReference type="ARBA" id="ARBA00000382"/>
    </source>
</evidence>
<dbReference type="GO" id="GO:0042973">
    <property type="term" value="F:glucan endo-1,3-beta-D-glucosidase activity"/>
    <property type="evidence" value="ECO:0007669"/>
    <property type="project" value="UniProtKB-EC"/>
</dbReference>
<evidence type="ECO:0000256" key="7">
    <source>
        <dbReference type="ARBA" id="ARBA00023316"/>
    </source>
</evidence>
<feature type="chain" id="PRO_5020491399" description="glucan endo-1,3-beta-D-glucosidase" evidence="9">
    <location>
        <begin position="21"/>
        <end position="475"/>
    </location>
</feature>
<feature type="domain" description="Cell wall protein YJL171C/Tos1 N-terminal" evidence="11">
    <location>
        <begin position="41"/>
        <end position="102"/>
    </location>
</feature>
<dbReference type="GO" id="GO:0009277">
    <property type="term" value="C:fungal-type cell wall"/>
    <property type="evidence" value="ECO:0007669"/>
    <property type="project" value="TreeGrafter"/>
</dbReference>
<feature type="domain" description="Cell wall protein YJL171C/Tos1 C-terminal" evidence="10">
    <location>
        <begin position="237"/>
        <end position="457"/>
    </location>
</feature>
<evidence type="ECO:0000256" key="6">
    <source>
        <dbReference type="ARBA" id="ARBA00023295"/>
    </source>
</evidence>
<comment type="caution">
    <text evidence="12">The sequence shown here is derived from an EMBL/GenBank/DDBJ whole genome shotgun (WGS) entry which is preliminary data.</text>
</comment>
<feature type="signal peptide" evidence="9">
    <location>
        <begin position="1"/>
        <end position="20"/>
    </location>
</feature>
<dbReference type="PANTHER" id="PTHR31737">
    <property type="entry name" value="PROTEIN TOS1"/>
    <property type="match status" value="1"/>
</dbReference>
<evidence type="ECO:0000256" key="4">
    <source>
        <dbReference type="ARBA" id="ARBA00022729"/>
    </source>
</evidence>
<comment type="similarity">
    <text evidence="2">Belongs to the PGA52 family.</text>
</comment>
<evidence type="ECO:0000256" key="8">
    <source>
        <dbReference type="SAM" id="MobiDB-lite"/>
    </source>
</evidence>
<evidence type="ECO:0000259" key="11">
    <source>
        <dbReference type="Pfam" id="PF10290"/>
    </source>
</evidence>
<comment type="catalytic activity">
    <reaction evidence="1">
        <text>Hydrolysis of (1-&gt;3)-beta-D-glucosidic linkages in (1-&gt;3)-beta-D-glucans.</text>
        <dbReference type="EC" id="3.2.1.39"/>
    </reaction>
</comment>
<accession>A0A4U0WUW5</accession>